<evidence type="ECO:0000313" key="1">
    <source>
        <dbReference type="Proteomes" id="UP000887579"/>
    </source>
</evidence>
<protein>
    <submittedName>
        <fullName evidence="2">PDZ domain-containing protein</fullName>
    </submittedName>
</protein>
<name>A0AC34EZW1_9BILA</name>
<dbReference type="Proteomes" id="UP000887579">
    <property type="component" value="Unplaced"/>
</dbReference>
<proteinExistence type="predicted"/>
<accession>A0AC34EZW1</accession>
<sequence>MGDALRSLSAKSLIAGDRIIDINGVPVSDKDVARDLLLKSLQKTKKVSCIVERACSDDAIALANAALLASELQPPSVAMASDIRDIVARQREKMNKGPAGGLKKGGIMRKGGANPTGNMKVQVVEEKKEHIIASDNEGKALKKVAANAK</sequence>
<evidence type="ECO:0000313" key="2">
    <source>
        <dbReference type="WBParaSite" id="ES5_v2.g10314.t1"/>
    </source>
</evidence>
<reference evidence="2" key="1">
    <citation type="submission" date="2022-11" db="UniProtKB">
        <authorList>
            <consortium name="WormBaseParasite"/>
        </authorList>
    </citation>
    <scope>IDENTIFICATION</scope>
</reference>
<dbReference type="WBParaSite" id="ES5_v2.g10314.t1">
    <property type="protein sequence ID" value="ES5_v2.g10314.t1"/>
    <property type="gene ID" value="ES5_v2.g10314"/>
</dbReference>
<organism evidence="1 2">
    <name type="scientific">Panagrolaimus sp. ES5</name>
    <dbReference type="NCBI Taxonomy" id="591445"/>
    <lineage>
        <taxon>Eukaryota</taxon>
        <taxon>Metazoa</taxon>
        <taxon>Ecdysozoa</taxon>
        <taxon>Nematoda</taxon>
        <taxon>Chromadorea</taxon>
        <taxon>Rhabditida</taxon>
        <taxon>Tylenchina</taxon>
        <taxon>Panagrolaimomorpha</taxon>
        <taxon>Panagrolaimoidea</taxon>
        <taxon>Panagrolaimidae</taxon>
        <taxon>Panagrolaimus</taxon>
    </lineage>
</organism>